<dbReference type="InterPro" id="IPR029063">
    <property type="entry name" value="SAM-dependent_MTases_sf"/>
</dbReference>
<dbReference type="Proteomes" id="UP000538075">
    <property type="component" value="Unassembled WGS sequence"/>
</dbReference>
<dbReference type="PRINTS" id="PR00507">
    <property type="entry name" value="N12N6MTFRASE"/>
</dbReference>
<reference evidence="5 6" key="1">
    <citation type="journal article" date="2020" name="J. Appl. Phycol.">
        <title>Morphological changes and genome evolution in Raphidiopsis raciborskii CS-506 after 23 years in culture.</title>
        <authorList>
            <person name="Willis A."/>
            <person name="Bent S.J."/>
            <person name="Jameson I.D."/>
        </authorList>
    </citation>
    <scope>NUCLEOTIDE SEQUENCE [LARGE SCALE GENOMIC DNA]</scope>
    <source>
        <strain evidence="5 6">CS-506_A</strain>
    </source>
</reference>
<name>A0A838WPA4_9CYAN</name>
<evidence type="ECO:0000259" key="4">
    <source>
        <dbReference type="Pfam" id="PF13847"/>
    </source>
</evidence>
<evidence type="ECO:0000256" key="3">
    <source>
        <dbReference type="ARBA" id="ARBA00022691"/>
    </source>
</evidence>
<evidence type="ECO:0000256" key="2">
    <source>
        <dbReference type="ARBA" id="ARBA00022679"/>
    </source>
</evidence>
<keyword evidence="1 5" id="KW-0489">Methyltransferase</keyword>
<protein>
    <submittedName>
        <fullName evidence="5">Methyltransferase domain-containing protein</fullName>
    </submittedName>
</protein>
<keyword evidence="3" id="KW-0949">S-adenosyl-L-methionine</keyword>
<dbReference type="EMBL" id="VDFG01000071">
    <property type="protein sequence ID" value="MBA4464563.1"/>
    <property type="molecule type" value="Genomic_DNA"/>
</dbReference>
<dbReference type="CDD" id="cd02440">
    <property type="entry name" value="AdoMet_MTases"/>
    <property type="match status" value="1"/>
</dbReference>
<dbReference type="GO" id="GO:0003676">
    <property type="term" value="F:nucleic acid binding"/>
    <property type="evidence" value="ECO:0007669"/>
    <property type="project" value="InterPro"/>
</dbReference>
<evidence type="ECO:0000313" key="6">
    <source>
        <dbReference type="Proteomes" id="UP000538075"/>
    </source>
</evidence>
<organism evidence="5 6">
    <name type="scientific">Cylindrospermopsis raciborskii CS-506_A</name>
    <dbReference type="NCBI Taxonomy" id="2585140"/>
    <lineage>
        <taxon>Bacteria</taxon>
        <taxon>Bacillati</taxon>
        <taxon>Cyanobacteriota</taxon>
        <taxon>Cyanophyceae</taxon>
        <taxon>Nostocales</taxon>
        <taxon>Aphanizomenonaceae</taxon>
        <taxon>Cylindrospermopsis</taxon>
    </lineage>
</organism>
<dbReference type="GO" id="GO:0032259">
    <property type="term" value="P:methylation"/>
    <property type="evidence" value="ECO:0007669"/>
    <property type="project" value="UniProtKB-KW"/>
</dbReference>
<dbReference type="AlphaFoldDB" id="A0A838WPA4"/>
<dbReference type="PANTHER" id="PTHR33841">
    <property type="entry name" value="DNA METHYLTRANSFERASE YEEA-RELATED"/>
    <property type="match status" value="1"/>
</dbReference>
<dbReference type="GO" id="GO:0009007">
    <property type="term" value="F:site-specific DNA-methyltransferase (adenine-specific) activity"/>
    <property type="evidence" value="ECO:0007669"/>
    <property type="project" value="UniProtKB-EC"/>
</dbReference>
<evidence type="ECO:0000256" key="1">
    <source>
        <dbReference type="ARBA" id="ARBA00022603"/>
    </source>
</evidence>
<proteinExistence type="predicted"/>
<dbReference type="PROSITE" id="PS00092">
    <property type="entry name" value="N6_MTASE"/>
    <property type="match status" value="1"/>
</dbReference>
<sequence>MAKSSQKSEFGDFQTPDNLAKCATHLLKDKYGVRPDLIIEPTCGKGAFIRASLTEFKHTKIVGFDINEEHIQYAKTSSLRYPNSENVTLCVQDFFSMNWDAFLADFVGSILVIGNPPWVTTSELTILNSKNLPSKSNFQNRQGIHAITGSSNFDISEWMLLKHVQWLTKKEGTLAVLCKYSVARKIINQVITKFGNRFSADIYLIDAKTLFGASVDACFFVLSNSGNTNCDFKIYQDLQSDQTIYSIGNRDGRMVRDTIKYEKWKHLSGQDLRYTWRSGIKHDCSKIMEFQCVDDGLFINGMGEKYFLEREYLYPLLKGSDIANSRIDSHHKFVLVTQKSVGEDTIIIRDKAPKIWQYLLEHDQVLKTRKSSIYKNKPPYSIFGIGEYSFKNWKIAISGLYKKLNFCLVEPIGNQPVMLDDTVNFLSFDTQREAEFIFSLITSDPSIEFLNSMIFWDEKRPITIDILRRVSLKAVAREIDVLEIYLALAQVVRSNPNGQLELAIV</sequence>
<dbReference type="Gene3D" id="3.40.50.150">
    <property type="entry name" value="Vaccinia Virus protein VP39"/>
    <property type="match status" value="1"/>
</dbReference>
<dbReference type="InterPro" id="IPR002052">
    <property type="entry name" value="DNA_methylase_N6_adenine_CS"/>
</dbReference>
<comment type="caution">
    <text evidence="5">The sequence shown here is derived from an EMBL/GenBank/DDBJ whole genome shotgun (WGS) entry which is preliminary data.</text>
</comment>
<feature type="domain" description="Methyltransferase" evidence="4">
    <location>
        <begin position="38"/>
        <end position="98"/>
    </location>
</feature>
<dbReference type="PANTHER" id="PTHR33841:SF5">
    <property type="entry name" value="DNA METHYLASE (MODIFICATION METHYLASE) (METHYLTRANSFERASE)-RELATED"/>
    <property type="match status" value="1"/>
</dbReference>
<dbReference type="InterPro" id="IPR050953">
    <property type="entry name" value="N4_N6_ade-DNA_methylase"/>
</dbReference>
<dbReference type="InterPro" id="IPR025714">
    <property type="entry name" value="Methyltranfer_dom"/>
</dbReference>
<dbReference type="SUPFAM" id="SSF53335">
    <property type="entry name" value="S-adenosyl-L-methionine-dependent methyltransferases"/>
    <property type="match status" value="1"/>
</dbReference>
<accession>A0A838WPA4</accession>
<keyword evidence="2 5" id="KW-0808">Transferase</keyword>
<dbReference type="Pfam" id="PF13847">
    <property type="entry name" value="Methyltransf_31"/>
    <property type="match status" value="1"/>
</dbReference>
<gene>
    <name evidence="5" type="ORF">FHK98_01200</name>
</gene>
<evidence type="ECO:0000313" key="5">
    <source>
        <dbReference type="EMBL" id="MBA4464563.1"/>
    </source>
</evidence>